<keyword evidence="4" id="KW-1185">Reference proteome</keyword>
<keyword evidence="2" id="KW-0812">Transmembrane</keyword>
<evidence type="ECO:0000313" key="4">
    <source>
        <dbReference type="Proteomes" id="UP000256486"/>
    </source>
</evidence>
<accession>A0A3E0VJM7</accession>
<sequence>MDRVTDYDDEPELAGYEPHGDRPLRSARRLHVMRAVVVLGIVALVLPGILTTYSLAKATAGAACQANVAYRVPSATGSSVRFELFAAVGAGWVCYSVGAYGGDRKPVAALGLIPSYPTQAELRQLSPQDALNP</sequence>
<feature type="region of interest" description="Disordered" evidence="1">
    <location>
        <begin position="1"/>
        <end position="20"/>
    </location>
</feature>
<dbReference type="AlphaFoldDB" id="A0A3E0VJM7"/>
<organism evidence="3 4">
    <name type="scientific">Subtercola boreus</name>
    <dbReference type="NCBI Taxonomy" id="120213"/>
    <lineage>
        <taxon>Bacteria</taxon>
        <taxon>Bacillati</taxon>
        <taxon>Actinomycetota</taxon>
        <taxon>Actinomycetes</taxon>
        <taxon>Micrococcales</taxon>
        <taxon>Microbacteriaceae</taxon>
        <taxon>Subtercola</taxon>
    </lineage>
</organism>
<proteinExistence type="predicted"/>
<gene>
    <name evidence="3" type="ORF">B7R54_11925</name>
</gene>
<dbReference type="OrthoDB" id="5122659at2"/>
<evidence type="ECO:0000313" key="3">
    <source>
        <dbReference type="EMBL" id="RFA09835.1"/>
    </source>
</evidence>
<comment type="caution">
    <text evidence="3">The sequence shown here is derived from an EMBL/GenBank/DDBJ whole genome shotgun (WGS) entry which is preliminary data.</text>
</comment>
<keyword evidence="2" id="KW-0472">Membrane</keyword>
<reference evidence="3 4" key="1">
    <citation type="submission" date="2017-04" db="EMBL/GenBank/DDBJ databases">
        <title>Comparative genome analysis of Subtercola boreus.</title>
        <authorList>
            <person name="Cho Y.-J."/>
            <person name="Cho A."/>
            <person name="Kim O.-S."/>
            <person name="Lee J.-I."/>
        </authorList>
    </citation>
    <scope>NUCLEOTIDE SEQUENCE [LARGE SCALE GENOMIC DNA]</scope>
    <source>
        <strain evidence="3 4">K300</strain>
    </source>
</reference>
<keyword evidence="2" id="KW-1133">Transmembrane helix</keyword>
<evidence type="ECO:0000256" key="1">
    <source>
        <dbReference type="SAM" id="MobiDB-lite"/>
    </source>
</evidence>
<name>A0A3E0VJM7_9MICO</name>
<protein>
    <submittedName>
        <fullName evidence="3">Uncharacterized protein</fullName>
    </submittedName>
</protein>
<dbReference type="Proteomes" id="UP000256486">
    <property type="component" value="Unassembled WGS sequence"/>
</dbReference>
<feature type="transmembrane region" description="Helical" evidence="2">
    <location>
        <begin position="32"/>
        <end position="56"/>
    </location>
</feature>
<evidence type="ECO:0000256" key="2">
    <source>
        <dbReference type="SAM" id="Phobius"/>
    </source>
</evidence>
<dbReference type="EMBL" id="NBWZ01000001">
    <property type="protein sequence ID" value="RFA09835.1"/>
    <property type="molecule type" value="Genomic_DNA"/>
</dbReference>
<dbReference type="RefSeq" id="WP_116415235.1">
    <property type="nucleotide sequence ID" value="NZ_NBWZ01000001.1"/>
</dbReference>